<dbReference type="AlphaFoldDB" id="A0A8X7PLE1"/>
<feature type="transmembrane region" description="Helical" evidence="1">
    <location>
        <begin position="81"/>
        <end position="106"/>
    </location>
</feature>
<reference evidence="2 3" key="1">
    <citation type="submission" date="2020-02" db="EMBL/GenBank/DDBJ databases">
        <authorList>
            <person name="Ma Q."/>
            <person name="Huang Y."/>
            <person name="Song X."/>
            <person name="Pei D."/>
        </authorList>
    </citation>
    <scope>NUCLEOTIDE SEQUENCE [LARGE SCALE GENOMIC DNA]</scope>
    <source>
        <strain evidence="2">Sxm20200214</strain>
        <tissue evidence="2">Leaf</tissue>
    </source>
</reference>
<dbReference type="Proteomes" id="UP000886595">
    <property type="component" value="Unassembled WGS sequence"/>
</dbReference>
<accession>A0A8X7PLE1</accession>
<keyword evidence="1" id="KW-1133">Transmembrane helix</keyword>
<evidence type="ECO:0000313" key="3">
    <source>
        <dbReference type="Proteomes" id="UP000886595"/>
    </source>
</evidence>
<sequence>MEVLGSPWFVKLGYSSSLVWCVLVNPFTTAAGCGFEYAVGLSTTLVGCRSKGVLVFDFALVLYFVLAVANDSLAAPVSVHWFSVATGVWWFSATWVCLSLLWWCAWQLCAGWSQIMEYGDYSSFCSVRHPVQVAPGLIIARFGC</sequence>
<comment type="caution">
    <text evidence="2">The sequence shown here is derived from an EMBL/GenBank/DDBJ whole genome shotgun (WGS) entry which is preliminary data.</text>
</comment>
<keyword evidence="1" id="KW-0472">Membrane</keyword>
<evidence type="ECO:0000313" key="2">
    <source>
        <dbReference type="EMBL" id="KAG2252858.1"/>
    </source>
</evidence>
<proteinExistence type="predicted"/>
<feature type="transmembrane region" description="Helical" evidence="1">
    <location>
        <begin position="52"/>
        <end position="69"/>
    </location>
</feature>
<evidence type="ECO:0000256" key="1">
    <source>
        <dbReference type="SAM" id="Phobius"/>
    </source>
</evidence>
<protein>
    <submittedName>
        <fullName evidence="2">Uncharacterized protein</fullName>
    </submittedName>
</protein>
<dbReference type="EMBL" id="JAAMPC010000016">
    <property type="protein sequence ID" value="KAG2252858.1"/>
    <property type="molecule type" value="Genomic_DNA"/>
</dbReference>
<name>A0A8X7PLE1_BRACI</name>
<keyword evidence="3" id="KW-1185">Reference proteome</keyword>
<feature type="transmembrane region" description="Helical" evidence="1">
    <location>
        <begin position="17"/>
        <end position="40"/>
    </location>
</feature>
<keyword evidence="1" id="KW-0812">Transmembrane</keyword>
<gene>
    <name evidence="2" type="ORF">Bca52824_082994</name>
</gene>
<organism evidence="2 3">
    <name type="scientific">Brassica carinata</name>
    <name type="common">Ethiopian mustard</name>
    <name type="synonym">Abyssinian cabbage</name>
    <dbReference type="NCBI Taxonomy" id="52824"/>
    <lineage>
        <taxon>Eukaryota</taxon>
        <taxon>Viridiplantae</taxon>
        <taxon>Streptophyta</taxon>
        <taxon>Embryophyta</taxon>
        <taxon>Tracheophyta</taxon>
        <taxon>Spermatophyta</taxon>
        <taxon>Magnoliopsida</taxon>
        <taxon>eudicotyledons</taxon>
        <taxon>Gunneridae</taxon>
        <taxon>Pentapetalae</taxon>
        <taxon>rosids</taxon>
        <taxon>malvids</taxon>
        <taxon>Brassicales</taxon>
        <taxon>Brassicaceae</taxon>
        <taxon>Brassiceae</taxon>
        <taxon>Brassica</taxon>
    </lineage>
</organism>